<reference evidence="3" key="1">
    <citation type="journal article" date="2019" name="Int. J. Syst. Evol. Microbiol.">
        <title>The Global Catalogue of Microorganisms (GCM) 10K type strain sequencing project: providing services to taxonomists for standard genome sequencing and annotation.</title>
        <authorList>
            <consortium name="The Broad Institute Genomics Platform"/>
            <consortium name="The Broad Institute Genome Sequencing Center for Infectious Disease"/>
            <person name="Wu L."/>
            <person name="Ma J."/>
        </authorList>
    </citation>
    <scope>NUCLEOTIDE SEQUENCE [LARGE SCALE GENOMIC DNA]</scope>
    <source>
        <strain evidence="3">CGMCC 4.7319</strain>
    </source>
</reference>
<accession>A0ABQ2I5E0</accession>
<keyword evidence="1" id="KW-0732">Signal</keyword>
<organism evidence="2 3">
    <name type="scientific">Lentzea pudingi</name>
    <dbReference type="NCBI Taxonomy" id="1789439"/>
    <lineage>
        <taxon>Bacteria</taxon>
        <taxon>Bacillati</taxon>
        <taxon>Actinomycetota</taxon>
        <taxon>Actinomycetes</taxon>
        <taxon>Pseudonocardiales</taxon>
        <taxon>Pseudonocardiaceae</taxon>
        <taxon>Lentzea</taxon>
    </lineage>
</organism>
<keyword evidence="3" id="KW-1185">Reference proteome</keyword>
<proteinExistence type="predicted"/>
<evidence type="ECO:0000256" key="1">
    <source>
        <dbReference type="SAM" id="SignalP"/>
    </source>
</evidence>
<feature type="chain" id="PRO_5045713306" evidence="1">
    <location>
        <begin position="29"/>
        <end position="108"/>
    </location>
</feature>
<dbReference type="RefSeq" id="WP_229693584.1">
    <property type="nucleotide sequence ID" value="NZ_BMNC01000005.1"/>
</dbReference>
<comment type="caution">
    <text evidence="2">The sequence shown here is derived from an EMBL/GenBank/DDBJ whole genome shotgun (WGS) entry which is preliminary data.</text>
</comment>
<protein>
    <submittedName>
        <fullName evidence="2">Uncharacterized protein</fullName>
    </submittedName>
</protein>
<dbReference type="Proteomes" id="UP000597656">
    <property type="component" value="Unassembled WGS sequence"/>
</dbReference>
<evidence type="ECO:0000313" key="2">
    <source>
        <dbReference type="EMBL" id="GGM99276.1"/>
    </source>
</evidence>
<name>A0ABQ2I5E0_9PSEU</name>
<gene>
    <name evidence="2" type="ORF">GCM10011609_41980</name>
</gene>
<feature type="signal peptide" evidence="1">
    <location>
        <begin position="1"/>
        <end position="28"/>
    </location>
</feature>
<sequence length="108" mass="11031">MRNALTRTVIGLVSAVALAGAVAGPATAAPADPETGLSFYAHKEFKLIKNFPQPDGGCHLVPAGADLLVGWSGLTNVLAYSTPDCTGQATSLGTLRSVDSGDVSFRTE</sequence>
<evidence type="ECO:0000313" key="3">
    <source>
        <dbReference type="Proteomes" id="UP000597656"/>
    </source>
</evidence>
<dbReference type="EMBL" id="BMNC01000005">
    <property type="protein sequence ID" value="GGM99276.1"/>
    <property type="molecule type" value="Genomic_DNA"/>
</dbReference>